<organism evidence="2 3">
    <name type="scientific">Diaporthe australafricana</name>
    <dbReference type="NCBI Taxonomy" id="127596"/>
    <lineage>
        <taxon>Eukaryota</taxon>
        <taxon>Fungi</taxon>
        <taxon>Dikarya</taxon>
        <taxon>Ascomycota</taxon>
        <taxon>Pezizomycotina</taxon>
        <taxon>Sordariomycetes</taxon>
        <taxon>Sordariomycetidae</taxon>
        <taxon>Diaporthales</taxon>
        <taxon>Diaporthaceae</taxon>
        <taxon>Diaporthe</taxon>
    </lineage>
</organism>
<feature type="region of interest" description="Disordered" evidence="1">
    <location>
        <begin position="95"/>
        <end position="126"/>
    </location>
</feature>
<keyword evidence="3" id="KW-1185">Reference proteome</keyword>
<protein>
    <submittedName>
        <fullName evidence="2">Uncharacterized protein</fullName>
    </submittedName>
</protein>
<feature type="compositionally biased region" description="Basic and acidic residues" evidence="1">
    <location>
        <begin position="112"/>
        <end position="126"/>
    </location>
</feature>
<proteinExistence type="predicted"/>
<feature type="compositionally biased region" description="Acidic residues" evidence="1">
    <location>
        <begin position="101"/>
        <end position="110"/>
    </location>
</feature>
<dbReference type="EMBL" id="JAWRVE010000157">
    <property type="protein sequence ID" value="KAL1852736.1"/>
    <property type="molecule type" value="Genomic_DNA"/>
</dbReference>
<accession>A0ABR3W453</accession>
<gene>
    <name evidence="2" type="ORF">Daus18300_012067</name>
</gene>
<evidence type="ECO:0000256" key="1">
    <source>
        <dbReference type="SAM" id="MobiDB-lite"/>
    </source>
</evidence>
<reference evidence="2 3" key="1">
    <citation type="journal article" date="2024" name="IMA Fungus">
        <title>IMA Genome - F19 : A genome assembly and annotation guide to empower mycologists, including annotated draft genome sequences of Ceratocystis pirilliformis, Diaporthe australafricana, Fusarium ophioides, Paecilomyces lecythidis, and Sporothrix stenoceras.</title>
        <authorList>
            <person name="Aylward J."/>
            <person name="Wilson A.M."/>
            <person name="Visagie C.M."/>
            <person name="Spraker J."/>
            <person name="Barnes I."/>
            <person name="Buitendag C."/>
            <person name="Ceriani C."/>
            <person name="Del Mar Angel L."/>
            <person name="du Plessis D."/>
            <person name="Fuchs T."/>
            <person name="Gasser K."/>
            <person name="Kramer D."/>
            <person name="Li W."/>
            <person name="Munsamy K."/>
            <person name="Piso A."/>
            <person name="Price J.L."/>
            <person name="Sonnekus B."/>
            <person name="Thomas C."/>
            <person name="van der Nest A."/>
            <person name="van Dijk A."/>
            <person name="van Heerden A."/>
            <person name="van Vuuren N."/>
            <person name="Yilmaz N."/>
            <person name="Duong T.A."/>
            <person name="van der Merwe N.A."/>
            <person name="Wingfield M.J."/>
            <person name="Wingfield B.D."/>
        </authorList>
    </citation>
    <scope>NUCLEOTIDE SEQUENCE [LARGE SCALE GENOMIC DNA]</scope>
    <source>
        <strain evidence="2 3">CMW 18300</strain>
    </source>
</reference>
<name>A0ABR3W453_9PEZI</name>
<comment type="caution">
    <text evidence="2">The sequence shown here is derived from an EMBL/GenBank/DDBJ whole genome shotgun (WGS) entry which is preliminary data.</text>
</comment>
<sequence>MLCLKLLDPGYPKRPRRATANYSTNYYAPIAGFDEPDYPSYPSHVVHGNSGDDEEQEPLPQRKRARTKKSSAEVSDLTDAEFAEEWGQFLAPELEEHRIDDDDSDSEYEETSVGHEEQDTVQDEDSRTEPFLPEFFDQTAKLDKDYPSLQSFLSDNKSAIEDFEIIVTSACWFIHNFTKTLDFKKYFSLPPDEQAISMVWASFMGHSNPEIVSRTCLKAVPAQTAAAFGRSDCTVQDIDRLPHFPSSGNLFGGYVDHVHKV</sequence>
<evidence type="ECO:0000313" key="3">
    <source>
        <dbReference type="Proteomes" id="UP001583177"/>
    </source>
</evidence>
<feature type="region of interest" description="Disordered" evidence="1">
    <location>
        <begin position="29"/>
        <end position="77"/>
    </location>
</feature>
<evidence type="ECO:0000313" key="2">
    <source>
        <dbReference type="EMBL" id="KAL1852736.1"/>
    </source>
</evidence>
<dbReference type="Proteomes" id="UP001583177">
    <property type="component" value="Unassembled WGS sequence"/>
</dbReference>